<dbReference type="InterPro" id="IPR000832">
    <property type="entry name" value="GPCR_2_secretin-like"/>
</dbReference>
<evidence type="ECO:0000313" key="22">
    <source>
        <dbReference type="Proteomes" id="UP000288216"/>
    </source>
</evidence>
<keyword evidence="13" id="KW-1015">Disulfide bond</keyword>
<dbReference type="Pfam" id="PF01825">
    <property type="entry name" value="GPS"/>
    <property type="match status" value="1"/>
</dbReference>
<keyword evidence="12 16" id="KW-0472">Membrane</keyword>
<keyword evidence="9" id="KW-0106">Calcium</keyword>
<keyword evidence="3" id="KW-1003">Cell membrane</keyword>
<evidence type="ECO:0000256" key="14">
    <source>
        <dbReference type="ARBA" id="ARBA00023180"/>
    </source>
</evidence>
<keyword evidence="14" id="KW-0325">Glycoprotein</keyword>
<dbReference type="PROSITE" id="PS00650">
    <property type="entry name" value="G_PROTEIN_RECEP_F2_2"/>
    <property type="match status" value="1"/>
</dbReference>
<gene>
    <name evidence="21" type="ORF">scyTo_0010927</name>
</gene>
<feature type="transmembrane region" description="Helical" evidence="16">
    <location>
        <begin position="697"/>
        <end position="720"/>
    </location>
</feature>
<dbReference type="EMBL" id="BFAA01004816">
    <property type="protein sequence ID" value="GCB71087.1"/>
    <property type="molecule type" value="Genomic_DNA"/>
</dbReference>
<feature type="transmembrane region" description="Helical" evidence="16">
    <location>
        <begin position="625"/>
        <end position="647"/>
    </location>
</feature>
<dbReference type="PANTHER" id="PTHR12011">
    <property type="entry name" value="ADHESION G-PROTEIN COUPLED RECEPTOR"/>
    <property type="match status" value="1"/>
</dbReference>
<dbReference type="SUPFAM" id="SSF57196">
    <property type="entry name" value="EGF/Laminin"/>
    <property type="match status" value="4"/>
</dbReference>
<keyword evidence="22" id="KW-1185">Reference proteome</keyword>
<evidence type="ECO:0000256" key="4">
    <source>
        <dbReference type="ARBA" id="ARBA00022525"/>
    </source>
</evidence>
<dbReference type="AlphaFoldDB" id="A0A401PD85"/>
<feature type="transmembrane region" description="Helical" evidence="16">
    <location>
        <begin position="668"/>
        <end position="691"/>
    </location>
</feature>
<feature type="domain" description="EGF-like" evidence="18">
    <location>
        <begin position="145"/>
        <end position="183"/>
    </location>
</feature>
<dbReference type="Pfam" id="PF00002">
    <property type="entry name" value="7tm_2"/>
    <property type="match status" value="1"/>
</dbReference>
<protein>
    <recommendedName>
        <fullName evidence="23">CD97 antigen</fullName>
    </recommendedName>
</protein>
<feature type="domain" description="G-protein coupled receptors family 2 profile 2" evidence="20">
    <location>
        <begin position="480"/>
        <end position="721"/>
    </location>
</feature>
<dbReference type="InterPro" id="IPR049883">
    <property type="entry name" value="NOTCH1_EGF-like"/>
</dbReference>
<comment type="caution">
    <text evidence="15">Lacks conserved residue(s) required for the propagation of feature annotation.</text>
</comment>
<organism evidence="21 22">
    <name type="scientific">Scyliorhinus torazame</name>
    <name type="common">Cloudy catshark</name>
    <name type="synonym">Catulus torazame</name>
    <dbReference type="NCBI Taxonomy" id="75743"/>
    <lineage>
        <taxon>Eukaryota</taxon>
        <taxon>Metazoa</taxon>
        <taxon>Chordata</taxon>
        <taxon>Craniata</taxon>
        <taxon>Vertebrata</taxon>
        <taxon>Chondrichthyes</taxon>
        <taxon>Elasmobranchii</taxon>
        <taxon>Galeomorphii</taxon>
        <taxon>Galeoidea</taxon>
        <taxon>Carcharhiniformes</taxon>
        <taxon>Scyliorhinidae</taxon>
        <taxon>Scyliorhinus</taxon>
    </lineage>
</organism>
<evidence type="ECO:0000259" key="19">
    <source>
        <dbReference type="PROSITE" id="PS50221"/>
    </source>
</evidence>
<evidence type="ECO:0000256" key="3">
    <source>
        <dbReference type="ARBA" id="ARBA00022475"/>
    </source>
</evidence>
<dbReference type="PROSITE" id="PS50026">
    <property type="entry name" value="EGF_3"/>
    <property type="match status" value="3"/>
</dbReference>
<evidence type="ECO:0000256" key="12">
    <source>
        <dbReference type="ARBA" id="ARBA00023136"/>
    </source>
</evidence>
<evidence type="ECO:0000256" key="6">
    <source>
        <dbReference type="ARBA" id="ARBA00022692"/>
    </source>
</evidence>
<keyword evidence="7 17" id="KW-0732">Signal</keyword>
<feature type="transmembrane region" description="Helical" evidence="16">
    <location>
        <begin position="585"/>
        <end position="605"/>
    </location>
</feature>
<dbReference type="SUPFAM" id="SSF81321">
    <property type="entry name" value="Family A G protein-coupled receptor-like"/>
    <property type="match status" value="1"/>
</dbReference>
<dbReference type="SMART" id="SM00179">
    <property type="entry name" value="EGF_CA"/>
    <property type="match status" value="4"/>
</dbReference>
<dbReference type="Pfam" id="PF07645">
    <property type="entry name" value="EGF_CA"/>
    <property type="match status" value="4"/>
</dbReference>
<feature type="transmembrane region" description="Helical" evidence="16">
    <location>
        <begin position="549"/>
        <end position="573"/>
    </location>
</feature>
<evidence type="ECO:0000256" key="1">
    <source>
        <dbReference type="ARBA" id="ARBA00004613"/>
    </source>
</evidence>
<keyword evidence="5 15" id="KW-0245">EGF-like domain</keyword>
<evidence type="ECO:0000256" key="8">
    <source>
        <dbReference type="ARBA" id="ARBA00022737"/>
    </source>
</evidence>
<sequence>METRHSFQCLVAICFHSVIILSITEAKQCGNGFYRVSNRTCIDDNECGDTQSISNARCGANTECHNTFGSFYCTCRKGYITQAGNANFTTMTNCHDINECETNPCGLNATCTNKFGGFECTCDDGLVSTTGERTFTDKTKTQCRDINECSDQPDACGHNASCENTRGSFNCTCHRGFVATNGRHTFNNKTATQCKDDNECLDAVKVCGPHSSCNNTVGSFSCTCDEGFVSANGEPSYTSKSETHCQDLASVVPKTSSLEDINLFADRSFASLSKIQNRNSTEYHMLISNFLELMEKYTIQAARNLQHKELKHFTTSDLEVVIQAIRNNTIPKDGRVKLATAKNSMVIGWNTVAGKESFDVAAAALISYKQLDSIMGASLSDDGSKETELDLISEVVTAAVTNTDTESLDEPVNLTFENNKYHNGTVKCVYWDSLANAWSVRGCKVDSTNRTYTMCSCTHLSSFAVLMALHKIKESDSYKLHVITTVGITLSLICLFVSILTFILCRSIKSVRTTIHTHLCVSLFLAELLFLIGISRTANKTGCALIAGFLHYLFLACFAWMLLEGVQLYLMVVKVFNAKSLRSKYMLLFGYGFPLVVVGIAAVAYSRGYGTDKYCWLDLNSGFVWAFLAPVCIIILVNAGFFIITVWRLVDKFSSLNPDMNELKKIRAFTFTAIAQLCLLGCTWVFGMLHFQEGTIAMAYIFTIVNSLQGAFIFILHCLFNKQVRDEYIKFFISVCHMKKASKYSEFSTSSTQGLKSTRETGM</sequence>
<dbReference type="GO" id="GO:0004930">
    <property type="term" value="F:G protein-coupled receptor activity"/>
    <property type="evidence" value="ECO:0007669"/>
    <property type="project" value="InterPro"/>
</dbReference>
<dbReference type="InterPro" id="IPR001881">
    <property type="entry name" value="EGF-like_Ca-bd_dom"/>
</dbReference>
<evidence type="ECO:0000259" key="18">
    <source>
        <dbReference type="PROSITE" id="PS50026"/>
    </source>
</evidence>
<accession>A0A401PD85</accession>
<comment type="caution">
    <text evidence="21">The sequence shown here is derived from an EMBL/GenBank/DDBJ whole genome shotgun (WGS) entry which is preliminary data.</text>
</comment>
<dbReference type="CDD" id="cd00054">
    <property type="entry name" value="EGF_CA"/>
    <property type="match status" value="4"/>
</dbReference>
<evidence type="ECO:0000256" key="10">
    <source>
        <dbReference type="ARBA" id="ARBA00022889"/>
    </source>
</evidence>
<keyword evidence="8" id="KW-0677">Repeat</keyword>
<dbReference type="InterPro" id="IPR000152">
    <property type="entry name" value="EGF-type_Asp/Asn_hydroxyl_site"/>
</dbReference>
<dbReference type="PRINTS" id="PR01278">
    <property type="entry name" value="CD97PROTEIN"/>
</dbReference>
<dbReference type="GO" id="GO:0005576">
    <property type="term" value="C:extracellular region"/>
    <property type="evidence" value="ECO:0007669"/>
    <property type="project" value="UniProtKB-SubCell"/>
</dbReference>
<keyword evidence="10" id="KW-0130">Cell adhesion</keyword>
<reference evidence="21 22" key="1">
    <citation type="journal article" date="2018" name="Nat. Ecol. Evol.">
        <title>Shark genomes provide insights into elasmobranch evolution and the origin of vertebrates.</title>
        <authorList>
            <person name="Hara Y"/>
            <person name="Yamaguchi K"/>
            <person name="Onimaru K"/>
            <person name="Kadota M"/>
            <person name="Koyanagi M"/>
            <person name="Keeley SD"/>
            <person name="Tatsumi K"/>
            <person name="Tanaka K"/>
            <person name="Motone F"/>
            <person name="Kageyama Y"/>
            <person name="Nozu R"/>
            <person name="Adachi N"/>
            <person name="Nishimura O"/>
            <person name="Nakagawa R"/>
            <person name="Tanegashima C"/>
            <person name="Kiyatake I"/>
            <person name="Matsumoto R"/>
            <person name="Murakumo K"/>
            <person name="Nishida K"/>
            <person name="Terakita A"/>
            <person name="Kuratani S"/>
            <person name="Sato K"/>
            <person name="Hyodo S Kuraku.S."/>
        </authorList>
    </citation>
    <scope>NUCLEOTIDE SEQUENCE [LARGE SCALE GENOMIC DNA]</scope>
</reference>
<evidence type="ECO:0000256" key="13">
    <source>
        <dbReference type="ARBA" id="ARBA00023157"/>
    </source>
</evidence>
<dbReference type="PRINTS" id="PR00249">
    <property type="entry name" value="GPCRSECRETIN"/>
</dbReference>
<evidence type="ECO:0000256" key="7">
    <source>
        <dbReference type="ARBA" id="ARBA00022729"/>
    </source>
</evidence>
<proteinExistence type="predicted"/>
<comment type="subcellular location">
    <subcellularLocation>
        <location evidence="2">Cell membrane</location>
        <topology evidence="2">Multi-pass membrane protein</topology>
    </subcellularLocation>
    <subcellularLocation>
        <location evidence="1">Secreted</location>
    </subcellularLocation>
</comment>
<evidence type="ECO:0008006" key="23">
    <source>
        <dbReference type="Google" id="ProtNLM"/>
    </source>
</evidence>
<dbReference type="Gene3D" id="2.60.220.50">
    <property type="match status" value="1"/>
</dbReference>
<dbReference type="PROSITE" id="PS01187">
    <property type="entry name" value="EGF_CA"/>
    <property type="match status" value="1"/>
</dbReference>
<evidence type="ECO:0000256" key="5">
    <source>
        <dbReference type="ARBA" id="ARBA00022536"/>
    </source>
</evidence>
<evidence type="ECO:0000256" key="16">
    <source>
        <dbReference type="SAM" id="Phobius"/>
    </source>
</evidence>
<dbReference type="STRING" id="75743.A0A401PD85"/>
<feature type="signal peptide" evidence="17">
    <location>
        <begin position="1"/>
        <end position="26"/>
    </location>
</feature>
<dbReference type="GO" id="GO:0007189">
    <property type="term" value="P:adenylate cyclase-activating G protein-coupled receptor signaling pathway"/>
    <property type="evidence" value="ECO:0007669"/>
    <property type="project" value="TreeGrafter"/>
</dbReference>
<evidence type="ECO:0000256" key="2">
    <source>
        <dbReference type="ARBA" id="ARBA00004651"/>
    </source>
</evidence>
<dbReference type="Gene3D" id="2.10.25.10">
    <property type="entry name" value="Laminin"/>
    <property type="match status" value="4"/>
</dbReference>
<name>A0A401PD85_SCYTO</name>
<dbReference type="Proteomes" id="UP000288216">
    <property type="component" value="Unassembled WGS sequence"/>
</dbReference>
<evidence type="ECO:0000256" key="15">
    <source>
        <dbReference type="PROSITE-ProRule" id="PRU00076"/>
    </source>
</evidence>
<dbReference type="PROSITE" id="PS00010">
    <property type="entry name" value="ASX_HYDROXYL"/>
    <property type="match status" value="3"/>
</dbReference>
<dbReference type="GO" id="GO:0007155">
    <property type="term" value="P:cell adhesion"/>
    <property type="evidence" value="ECO:0007669"/>
    <property type="project" value="UniProtKB-KW"/>
</dbReference>
<dbReference type="GO" id="GO:0007166">
    <property type="term" value="P:cell surface receptor signaling pathway"/>
    <property type="evidence" value="ECO:0007669"/>
    <property type="project" value="InterPro"/>
</dbReference>
<dbReference type="InterPro" id="IPR046338">
    <property type="entry name" value="GAIN_dom_sf"/>
</dbReference>
<dbReference type="GO" id="GO:0005509">
    <property type="term" value="F:calcium ion binding"/>
    <property type="evidence" value="ECO:0007669"/>
    <property type="project" value="InterPro"/>
</dbReference>
<feature type="transmembrane region" description="Helical" evidence="16">
    <location>
        <begin position="480"/>
        <end position="505"/>
    </location>
</feature>
<feature type="domain" description="EGF-like" evidence="18">
    <location>
        <begin position="96"/>
        <end position="132"/>
    </location>
</feature>
<evidence type="ECO:0000313" key="21">
    <source>
        <dbReference type="EMBL" id="GCB71087.1"/>
    </source>
</evidence>
<dbReference type="InterPro" id="IPR000203">
    <property type="entry name" value="GPS"/>
</dbReference>
<feature type="transmembrane region" description="Helical" evidence="16">
    <location>
        <begin position="517"/>
        <end position="537"/>
    </location>
</feature>
<dbReference type="InterPro" id="IPR000742">
    <property type="entry name" value="EGF"/>
</dbReference>
<keyword evidence="4" id="KW-0964">Secreted</keyword>
<dbReference type="FunFam" id="2.10.25.10:FF:000014">
    <property type="entry name" value="Latent-transforming growth factor beta-binding protein 3"/>
    <property type="match status" value="1"/>
</dbReference>
<evidence type="ECO:0000256" key="11">
    <source>
        <dbReference type="ARBA" id="ARBA00022989"/>
    </source>
</evidence>
<dbReference type="InterPro" id="IPR017981">
    <property type="entry name" value="GPCR_2-like_7TM"/>
</dbReference>
<dbReference type="PROSITE" id="PS50221">
    <property type="entry name" value="GAIN_B"/>
    <property type="match status" value="1"/>
</dbReference>
<dbReference type="SMART" id="SM00181">
    <property type="entry name" value="EGF"/>
    <property type="match status" value="4"/>
</dbReference>
<dbReference type="InterPro" id="IPR057244">
    <property type="entry name" value="GAIN_B"/>
</dbReference>
<feature type="chain" id="PRO_5019490892" description="CD97 antigen" evidence="17">
    <location>
        <begin position="27"/>
        <end position="763"/>
    </location>
</feature>
<feature type="domain" description="EGF-like" evidence="18">
    <location>
        <begin position="196"/>
        <end position="234"/>
    </location>
</feature>
<keyword evidence="11 16" id="KW-1133">Transmembrane helix</keyword>
<dbReference type="PANTHER" id="PTHR12011:SF433">
    <property type="entry name" value="ADHESION G PROTEIN-COUPLED RECEPTOR E1-LIKE-RELATED"/>
    <property type="match status" value="1"/>
</dbReference>
<dbReference type="OMA" id="DKKICRD"/>
<evidence type="ECO:0000256" key="17">
    <source>
        <dbReference type="SAM" id="SignalP"/>
    </source>
</evidence>
<feature type="domain" description="GAIN-B" evidence="19">
    <location>
        <begin position="309"/>
        <end position="473"/>
    </location>
</feature>
<dbReference type="InterPro" id="IPR018097">
    <property type="entry name" value="EGF_Ca-bd_CS"/>
</dbReference>
<dbReference type="FunFam" id="2.10.25.10:FF:000038">
    <property type="entry name" value="Fibrillin 2"/>
    <property type="match status" value="2"/>
</dbReference>
<dbReference type="InterPro" id="IPR017983">
    <property type="entry name" value="GPCR_2_secretin-like_CS"/>
</dbReference>
<dbReference type="GO" id="GO:0005886">
    <property type="term" value="C:plasma membrane"/>
    <property type="evidence" value="ECO:0007669"/>
    <property type="project" value="UniProtKB-SubCell"/>
</dbReference>
<keyword evidence="6 16" id="KW-0812">Transmembrane</keyword>
<dbReference type="Gene3D" id="1.20.1070.10">
    <property type="entry name" value="Rhodopsin 7-helix transmembrane proteins"/>
    <property type="match status" value="1"/>
</dbReference>
<evidence type="ECO:0000256" key="9">
    <source>
        <dbReference type="ARBA" id="ARBA00022837"/>
    </source>
</evidence>
<evidence type="ECO:0000259" key="20">
    <source>
        <dbReference type="PROSITE" id="PS50261"/>
    </source>
</evidence>
<dbReference type="FunFam" id="1.20.1070.10:FF:000136">
    <property type="entry name" value="Adhesion G protein-coupled receptor E5"/>
    <property type="match status" value="1"/>
</dbReference>
<dbReference type="InterPro" id="IPR003056">
    <property type="entry name" value="GPCR_2_ADGRE2_ADGRE5"/>
</dbReference>
<dbReference type="PROSITE" id="PS50261">
    <property type="entry name" value="G_PROTEIN_RECEP_F2_4"/>
    <property type="match status" value="1"/>
</dbReference>
<dbReference type="SMART" id="SM00303">
    <property type="entry name" value="GPS"/>
    <property type="match status" value="1"/>
</dbReference>
<dbReference type="OrthoDB" id="1100386at2759"/>